<dbReference type="AlphaFoldDB" id="A0A0Y9YQV4"/>
<dbReference type="Proteomes" id="UP000219974">
    <property type="component" value="Chromosome 12"/>
</dbReference>
<dbReference type="EMBL" id="LT608260">
    <property type="protein sequence ID" value="SCO63807.1"/>
    <property type="molecule type" value="Genomic_DNA"/>
</dbReference>
<evidence type="ECO:0000313" key="8">
    <source>
        <dbReference type="Proteomes" id="UP000219974"/>
    </source>
</evidence>
<dbReference type="Proteomes" id="UP000219860">
    <property type="component" value="Chromosome 12"/>
</dbReference>
<dbReference type="OrthoDB" id="382491at2759"/>
<dbReference type="EMBL" id="LT160032">
    <property type="protein sequence ID" value="CXI81223.1"/>
    <property type="molecule type" value="Genomic_DNA"/>
</dbReference>
<organism evidence="1 6">
    <name type="scientific">Plasmodium berghei</name>
    <dbReference type="NCBI Taxonomy" id="5821"/>
    <lineage>
        <taxon>Eukaryota</taxon>
        <taxon>Sar</taxon>
        <taxon>Alveolata</taxon>
        <taxon>Apicomplexa</taxon>
        <taxon>Aconoidasida</taxon>
        <taxon>Haemosporida</taxon>
        <taxon>Plasmodiidae</taxon>
        <taxon>Plasmodium</taxon>
        <taxon>Plasmodium (Vinckeia)</taxon>
    </lineage>
</organism>
<protein>
    <submittedName>
        <fullName evidence="1">Uncharacterized protein</fullName>
    </submittedName>
</protein>
<reference evidence="1 6" key="1">
    <citation type="submission" date="2016-02" db="EMBL/GenBank/DDBJ databases">
        <authorList>
            <consortium name="Pathogen Informatics"/>
        </authorList>
    </citation>
    <scope>NUCLEOTIDE SEQUENCE [LARGE SCALE GENOMIC DNA]</scope>
    <source>
        <strain evidence="1 6">K173</strain>
        <strain evidence="2 10">NK65 ny</strain>
        <strain evidence="3 9">NK65e</strain>
        <strain evidence="5 7">SP11 Antwerpcl1</strain>
        <strain evidence="4 8">SP11 RLL</strain>
    </source>
</reference>
<proteinExistence type="predicted"/>
<dbReference type="Proteomes" id="UP000220214">
    <property type="component" value="Chromosome 12"/>
</dbReference>
<gene>
    <name evidence="1" type="ORF">PBK173_000346900</name>
    <name evidence="3" type="ORF">PBNK65E_000337400</name>
    <name evidence="2" type="ORF">PBNK65NY_000337100</name>
    <name evidence="5" type="ORF">PBSP11A_000337500</name>
    <name evidence="4" type="ORF">PBSP11RLL_000337300</name>
</gene>
<dbReference type="EMBL" id="LT608276">
    <property type="protein sequence ID" value="SCO62043.1"/>
    <property type="molecule type" value="Genomic_DNA"/>
</dbReference>
<dbReference type="EMBL" id="LT614638">
    <property type="protein sequence ID" value="SCN27381.1"/>
    <property type="molecule type" value="Genomic_DNA"/>
</dbReference>
<evidence type="ECO:0000313" key="5">
    <source>
        <dbReference type="EMBL" id="SCO63807.1"/>
    </source>
</evidence>
<evidence type="ECO:0000313" key="10">
    <source>
        <dbReference type="Proteomes" id="UP000516480"/>
    </source>
</evidence>
<evidence type="ECO:0000313" key="2">
    <source>
        <dbReference type="EMBL" id="SCM25485.1"/>
    </source>
</evidence>
<evidence type="ECO:0000313" key="3">
    <source>
        <dbReference type="EMBL" id="SCN27381.1"/>
    </source>
</evidence>
<dbReference type="VEuPathDB" id="PlasmoDB:PBANKA_1233700"/>
<dbReference type="Proteomes" id="UP000069549">
    <property type="component" value="Chromosome 12"/>
</dbReference>
<evidence type="ECO:0000313" key="7">
    <source>
        <dbReference type="Proteomes" id="UP000219860"/>
    </source>
</evidence>
<name>A0A0Y9YQV4_PLABE</name>
<dbReference type="OMA" id="CTWVYDY"/>
<evidence type="ECO:0000313" key="6">
    <source>
        <dbReference type="Proteomes" id="UP000069549"/>
    </source>
</evidence>
<evidence type="ECO:0000313" key="1">
    <source>
        <dbReference type="EMBL" id="CXI81223.1"/>
    </source>
</evidence>
<sequence length="211" mass="24335">MDSTSSKHSDGLMEDQDMLSRELSSNGSIKFNFKSLSHISSNISVTKNPNDTEDALLTQTKMQTPETSHGSFDINEDKEISYKRFIQNARDEYSVQQMEKFLKHGIADNGMRMMTTKTSSWLYDYYKTTKTPIPCDIKELTPNTTIDYYYYTTPFHTQIGDINLTMMHSQVNFEDGTCTPADRVFKMHKVTPEMSKQALIKSLKYKYESMS</sequence>
<accession>A0A0Y9YQV4</accession>
<evidence type="ECO:0000313" key="9">
    <source>
        <dbReference type="Proteomes" id="UP000220214"/>
    </source>
</evidence>
<dbReference type="EMBL" id="LT608148">
    <property type="protein sequence ID" value="SCM25485.1"/>
    <property type="molecule type" value="Genomic_DNA"/>
</dbReference>
<evidence type="ECO:0000313" key="4">
    <source>
        <dbReference type="EMBL" id="SCO62043.1"/>
    </source>
</evidence>
<dbReference type="Proteomes" id="UP000516480">
    <property type="component" value="Chromosome 12"/>
</dbReference>